<protein>
    <submittedName>
        <fullName evidence="1">Uncharacterized protein</fullName>
    </submittedName>
</protein>
<evidence type="ECO:0000313" key="1">
    <source>
        <dbReference type="EMBL" id="CUS37107.1"/>
    </source>
</evidence>
<dbReference type="EMBL" id="CZQA01000009">
    <property type="protein sequence ID" value="CUS37107.1"/>
    <property type="molecule type" value="Genomic_DNA"/>
</dbReference>
<proteinExistence type="predicted"/>
<evidence type="ECO:0000313" key="2">
    <source>
        <dbReference type="Proteomes" id="UP000199032"/>
    </source>
</evidence>
<reference evidence="1 2" key="1">
    <citation type="submission" date="2015-10" db="EMBL/GenBank/DDBJ databases">
        <authorList>
            <person name="Gilbert D.G."/>
        </authorList>
    </citation>
    <scope>NUCLEOTIDE SEQUENCE [LARGE SCALE GENOMIC DNA]</scope>
    <source>
        <strain evidence="1">COMA1</strain>
    </source>
</reference>
<dbReference type="STRING" id="1742972.COMA1_30412"/>
<keyword evidence="2" id="KW-1185">Reference proteome</keyword>
<organism evidence="1 2">
    <name type="scientific">Candidatus Nitrospira nitrosa</name>
    <dbReference type="NCBI Taxonomy" id="1742972"/>
    <lineage>
        <taxon>Bacteria</taxon>
        <taxon>Pseudomonadati</taxon>
        <taxon>Nitrospirota</taxon>
        <taxon>Nitrospiria</taxon>
        <taxon>Nitrospirales</taxon>
        <taxon>Nitrospiraceae</taxon>
        <taxon>Nitrospira</taxon>
    </lineage>
</organism>
<sequence>MGRLMQLPSGFLSQLCDREGPVGGELVSLSGPHVASTFTSIKGLHAGRIMRHTNDSANPEPI</sequence>
<dbReference type="AlphaFoldDB" id="A0A0S4LHT6"/>
<gene>
    <name evidence="1" type="ORF">COMA1_30412</name>
</gene>
<dbReference type="Proteomes" id="UP000199032">
    <property type="component" value="Unassembled WGS sequence"/>
</dbReference>
<accession>A0A0S4LHT6</accession>
<name>A0A0S4LHT6_9BACT</name>